<evidence type="ECO:0000313" key="2">
    <source>
        <dbReference type="Proteomes" id="UP001163321"/>
    </source>
</evidence>
<keyword evidence="2" id="KW-1185">Reference proteome</keyword>
<accession>A0ACC0WW83</accession>
<evidence type="ECO:0000313" key="1">
    <source>
        <dbReference type="EMBL" id="KAI9922309.1"/>
    </source>
</evidence>
<protein>
    <submittedName>
        <fullName evidence="1">Uncharacterized protein</fullName>
    </submittedName>
</protein>
<gene>
    <name evidence="1" type="ORF">PsorP6_001518</name>
</gene>
<proteinExistence type="predicted"/>
<reference evidence="1 2" key="1">
    <citation type="journal article" date="2022" name="bioRxiv">
        <title>The genome of the oomycete Peronosclerospora sorghi, a cosmopolitan pathogen of maize and sorghum, is inflated with dispersed pseudogenes.</title>
        <authorList>
            <person name="Fletcher K."/>
            <person name="Martin F."/>
            <person name="Isakeit T."/>
            <person name="Cavanaugh K."/>
            <person name="Magill C."/>
            <person name="Michelmore R."/>
        </authorList>
    </citation>
    <scope>NUCLEOTIDE SEQUENCE [LARGE SCALE GENOMIC DNA]</scope>
    <source>
        <strain evidence="1">P6</strain>
    </source>
</reference>
<sequence length="286" mass="32453">MAPKQRGRNFIKKEVDSLLDFVENVKPLGQFDWERVATRYNGGERAETHRTGEALKDKFRRLKNGEGTYGVDRVKELQKDLENEAGVGESPMTLEGNVAILTRLQNAVSAVKKQFMRMNPLVTDVTLLSISEGSDVVKTVASRSGAKKTVFDARVLQLHVANVQEEEKTSILMKLTICGLVDTVSKDISIPFYAELLKDEENKPLMWKKRAEKSSVRMRKCQSIGALKQKHERKNSRSSQHQIQSNVQNAYANTFHPQEALMCWIVAAHKHLCGCRRATRQRLVFK</sequence>
<dbReference type="Proteomes" id="UP001163321">
    <property type="component" value="Chromosome 1"/>
</dbReference>
<organism evidence="1 2">
    <name type="scientific">Peronosclerospora sorghi</name>
    <dbReference type="NCBI Taxonomy" id="230839"/>
    <lineage>
        <taxon>Eukaryota</taxon>
        <taxon>Sar</taxon>
        <taxon>Stramenopiles</taxon>
        <taxon>Oomycota</taxon>
        <taxon>Peronosporomycetes</taxon>
        <taxon>Peronosporales</taxon>
        <taxon>Peronosporaceae</taxon>
        <taxon>Peronosclerospora</taxon>
    </lineage>
</organism>
<dbReference type="EMBL" id="CM047580">
    <property type="protein sequence ID" value="KAI9922309.1"/>
    <property type="molecule type" value="Genomic_DNA"/>
</dbReference>
<comment type="caution">
    <text evidence="1">The sequence shown here is derived from an EMBL/GenBank/DDBJ whole genome shotgun (WGS) entry which is preliminary data.</text>
</comment>
<name>A0ACC0WW83_9STRA</name>